<feature type="transmembrane region" description="Helical" evidence="1">
    <location>
        <begin position="84"/>
        <end position="103"/>
    </location>
</feature>
<keyword evidence="1" id="KW-0472">Membrane</keyword>
<dbReference type="AlphaFoldDB" id="A0A1G9UU53"/>
<proteinExistence type="predicted"/>
<keyword evidence="1" id="KW-0812">Transmembrane</keyword>
<accession>A0A1G9UU53</accession>
<keyword evidence="3" id="KW-1185">Reference proteome</keyword>
<feature type="transmembrane region" description="Helical" evidence="1">
    <location>
        <begin position="20"/>
        <end position="39"/>
    </location>
</feature>
<sequence length="142" mass="16096">MFNYLTRFRLAVSQNPLEWVARIGVFGTFLGHGTVALGVNAKWIPLLTSVGFTAEQAIFLMPFIGIMDIIVALVVLLVYRVRLVLVWAVIWAFLAALSRPVSGEPFVEFIERSANWCLPLVLLMLKRNQKNIPRTEPLVREE</sequence>
<dbReference type="RefSeq" id="WP_074607550.1">
    <property type="nucleotide sequence ID" value="NZ_FNGY01000004.1"/>
</dbReference>
<evidence type="ECO:0000256" key="1">
    <source>
        <dbReference type="SAM" id="Phobius"/>
    </source>
</evidence>
<keyword evidence="1" id="KW-1133">Transmembrane helix</keyword>
<feature type="transmembrane region" description="Helical" evidence="1">
    <location>
        <begin position="59"/>
        <end position="79"/>
    </location>
</feature>
<dbReference type="Proteomes" id="UP000183200">
    <property type="component" value="Unassembled WGS sequence"/>
</dbReference>
<name>A0A1G9UU53_9SPHI</name>
<dbReference type="InterPro" id="IPR025695">
    <property type="entry name" value="DoxX-like"/>
</dbReference>
<organism evidence="2 3">
    <name type="scientific">Pedobacter steynii</name>
    <dbReference type="NCBI Taxonomy" id="430522"/>
    <lineage>
        <taxon>Bacteria</taxon>
        <taxon>Pseudomonadati</taxon>
        <taxon>Bacteroidota</taxon>
        <taxon>Sphingobacteriia</taxon>
        <taxon>Sphingobacteriales</taxon>
        <taxon>Sphingobacteriaceae</taxon>
        <taxon>Pedobacter</taxon>
    </lineage>
</organism>
<dbReference type="OrthoDB" id="669592at2"/>
<dbReference type="Pfam" id="PF13781">
    <property type="entry name" value="DoxX_3"/>
    <property type="match status" value="1"/>
</dbReference>
<reference evidence="3" key="1">
    <citation type="submission" date="2016-10" db="EMBL/GenBank/DDBJ databases">
        <authorList>
            <person name="Varghese N."/>
            <person name="Submissions S."/>
        </authorList>
    </citation>
    <scope>NUCLEOTIDE SEQUENCE [LARGE SCALE GENOMIC DNA]</scope>
    <source>
        <strain evidence="3">DSM 19110</strain>
    </source>
</reference>
<evidence type="ECO:0008006" key="4">
    <source>
        <dbReference type="Google" id="ProtNLM"/>
    </source>
</evidence>
<dbReference type="EMBL" id="FNGY01000004">
    <property type="protein sequence ID" value="SDM63423.1"/>
    <property type="molecule type" value="Genomic_DNA"/>
</dbReference>
<gene>
    <name evidence="2" type="ORF">SAMN05421820_104283</name>
</gene>
<protein>
    <recommendedName>
        <fullName evidence="4">DoxX family protein</fullName>
    </recommendedName>
</protein>
<evidence type="ECO:0000313" key="2">
    <source>
        <dbReference type="EMBL" id="SDM63423.1"/>
    </source>
</evidence>
<evidence type="ECO:0000313" key="3">
    <source>
        <dbReference type="Proteomes" id="UP000183200"/>
    </source>
</evidence>